<feature type="compositionally biased region" description="Polar residues" evidence="1">
    <location>
        <begin position="138"/>
        <end position="152"/>
    </location>
</feature>
<evidence type="ECO:0000256" key="3">
    <source>
        <dbReference type="SAM" id="SignalP"/>
    </source>
</evidence>
<name>A0ABN8R6F5_9CNID</name>
<evidence type="ECO:0000256" key="2">
    <source>
        <dbReference type="SAM" id="Phobius"/>
    </source>
</evidence>
<dbReference type="EMBL" id="CALNXK010000189">
    <property type="protein sequence ID" value="CAH3174297.1"/>
    <property type="molecule type" value="Genomic_DNA"/>
</dbReference>
<feature type="compositionally biased region" description="Basic and acidic residues" evidence="1">
    <location>
        <begin position="153"/>
        <end position="163"/>
    </location>
</feature>
<accession>A0ABN8R6F5</accession>
<evidence type="ECO:0000313" key="5">
    <source>
        <dbReference type="Proteomes" id="UP001159405"/>
    </source>
</evidence>
<feature type="transmembrane region" description="Helical" evidence="2">
    <location>
        <begin position="107"/>
        <end position="125"/>
    </location>
</feature>
<keyword evidence="2" id="KW-1133">Transmembrane helix</keyword>
<keyword evidence="2" id="KW-0472">Membrane</keyword>
<comment type="caution">
    <text evidence="4">The sequence shown here is derived from an EMBL/GenBank/DDBJ whole genome shotgun (WGS) entry which is preliminary data.</text>
</comment>
<evidence type="ECO:0000256" key="1">
    <source>
        <dbReference type="SAM" id="MobiDB-lite"/>
    </source>
</evidence>
<feature type="signal peptide" evidence="3">
    <location>
        <begin position="1"/>
        <end position="22"/>
    </location>
</feature>
<keyword evidence="2" id="KW-0812">Transmembrane</keyword>
<gene>
    <name evidence="4" type="ORF">PLOB_00014733</name>
</gene>
<keyword evidence="5" id="KW-1185">Reference proteome</keyword>
<organism evidence="4 5">
    <name type="scientific">Porites lobata</name>
    <dbReference type="NCBI Taxonomy" id="104759"/>
    <lineage>
        <taxon>Eukaryota</taxon>
        <taxon>Metazoa</taxon>
        <taxon>Cnidaria</taxon>
        <taxon>Anthozoa</taxon>
        <taxon>Hexacorallia</taxon>
        <taxon>Scleractinia</taxon>
        <taxon>Fungiina</taxon>
        <taxon>Poritidae</taxon>
        <taxon>Porites</taxon>
    </lineage>
</organism>
<protein>
    <submittedName>
        <fullName evidence="4">Uncharacterized protein</fullName>
    </submittedName>
</protein>
<evidence type="ECO:0000313" key="4">
    <source>
        <dbReference type="EMBL" id="CAH3174297.1"/>
    </source>
</evidence>
<dbReference type="Proteomes" id="UP001159405">
    <property type="component" value="Unassembled WGS sequence"/>
</dbReference>
<reference evidence="4 5" key="1">
    <citation type="submission" date="2022-05" db="EMBL/GenBank/DDBJ databases">
        <authorList>
            <consortium name="Genoscope - CEA"/>
            <person name="William W."/>
        </authorList>
    </citation>
    <scope>NUCLEOTIDE SEQUENCE [LARGE SCALE GENOMIC DNA]</scope>
</reference>
<feature type="region of interest" description="Disordered" evidence="1">
    <location>
        <begin position="133"/>
        <end position="216"/>
    </location>
</feature>
<proteinExistence type="predicted"/>
<feature type="compositionally biased region" description="Polar residues" evidence="1">
    <location>
        <begin position="168"/>
        <end position="183"/>
    </location>
</feature>
<feature type="chain" id="PRO_5046058965" evidence="3">
    <location>
        <begin position="23"/>
        <end position="216"/>
    </location>
</feature>
<keyword evidence="3" id="KW-0732">Signal</keyword>
<sequence length="216" mass="23537">MEVTSVILCLFAGLLFLSFSLTCDWDDDCGQWCCKYTETGKKLEMGLCVSRICGAGVCRTQADCLPEKRCDTSSSYEFRCTTVCFHGDNVGDSGDNVGDVDSGAVKYILITLAVIAFCLICACLRRRSMGQNVRRETATQPSNALSTGTTNAQERRNIERPVERPATLQITPNQTQIEHSTSLPLDAIAKSGPPSYMEVGDIPESPPPTYEQATKA</sequence>